<dbReference type="AlphaFoldDB" id="G4ZG67"/>
<keyword evidence="1" id="KW-0812">Transmembrane</keyword>
<organism evidence="2 3">
    <name type="scientific">Phytophthora sojae (strain P6497)</name>
    <name type="common">Soybean stem and root rot agent</name>
    <name type="synonym">Phytophthora megasperma f. sp. glycines</name>
    <dbReference type="NCBI Taxonomy" id="1094619"/>
    <lineage>
        <taxon>Eukaryota</taxon>
        <taxon>Sar</taxon>
        <taxon>Stramenopiles</taxon>
        <taxon>Oomycota</taxon>
        <taxon>Peronosporomycetes</taxon>
        <taxon>Peronosporales</taxon>
        <taxon>Peronosporaceae</taxon>
        <taxon>Phytophthora</taxon>
    </lineage>
</organism>
<proteinExistence type="predicted"/>
<evidence type="ECO:0000313" key="3">
    <source>
        <dbReference type="Proteomes" id="UP000002640"/>
    </source>
</evidence>
<protein>
    <submittedName>
        <fullName evidence="2">Uncharacterized protein</fullName>
    </submittedName>
</protein>
<keyword evidence="1" id="KW-0472">Membrane</keyword>
<feature type="non-terminal residue" evidence="2">
    <location>
        <position position="1"/>
    </location>
</feature>
<name>G4ZG67_PHYSP</name>
<keyword evidence="1" id="KW-1133">Transmembrane helix</keyword>
<evidence type="ECO:0000256" key="1">
    <source>
        <dbReference type="SAM" id="Phobius"/>
    </source>
</evidence>
<gene>
    <name evidence="2" type="ORF">PHYSODRAFT_501775</name>
</gene>
<feature type="transmembrane region" description="Helical" evidence="1">
    <location>
        <begin position="37"/>
        <end position="56"/>
    </location>
</feature>
<sequence length="114" mass="13077">IYVAAFAAIAYSTANRQYYSQFDAVTSGNLNNTILNVTVYCLLKTLSFCIMCYLLSRRLELSSIRLVAFTLVDQFEAVFSKFLLWSDYTTITSIRHSGPDFTFKFAWLHQKATE</sequence>
<dbReference type="GeneID" id="20658017"/>
<dbReference type="Proteomes" id="UP000002640">
    <property type="component" value="Unassembled WGS sequence"/>
</dbReference>
<keyword evidence="3" id="KW-1185">Reference proteome</keyword>
<accession>G4ZG67</accession>
<dbReference type="EMBL" id="JH159154">
    <property type="protein sequence ID" value="EGZ17971.1"/>
    <property type="molecule type" value="Genomic_DNA"/>
</dbReference>
<dbReference type="RefSeq" id="XP_009527029.1">
    <property type="nucleotide sequence ID" value="XM_009528734.1"/>
</dbReference>
<dbReference type="SMR" id="G4ZG67"/>
<dbReference type="KEGG" id="psoj:PHYSODRAFT_501775"/>
<reference evidence="2 3" key="1">
    <citation type="journal article" date="2006" name="Science">
        <title>Phytophthora genome sequences uncover evolutionary origins and mechanisms of pathogenesis.</title>
        <authorList>
            <person name="Tyler B.M."/>
            <person name="Tripathy S."/>
            <person name="Zhang X."/>
            <person name="Dehal P."/>
            <person name="Jiang R.H."/>
            <person name="Aerts A."/>
            <person name="Arredondo F.D."/>
            <person name="Baxter L."/>
            <person name="Bensasson D."/>
            <person name="Beynon J.L."/>
            <person name="Chapman J."/>
            <person name="Damasceno C.M."/>
            <person name="Dorrance A.E."/>
            <person name="Dou D."/>
            <person name="Dickerman A.W."/>
            <person name="Dubchak I.L."/>
            <person name="Garbelotto M."/>
            <person name="Gijzen M."/>
            <person name="Gordon S.G."/>
            <person name="Govers F."/>
            <person name="Grunwald N.J."/>
            <person name="Huang W."/>
            <person name="Ivors K.L."/>
            <person name="Jones R.W."/>
            <person name="Kamoun S."/>
            <person name="Krampis K."/>
            <person name="Lamour K.H."/>
            <person name="Lee M.K."/>
            <person name="McDonald W.H."/>
            <person name="Medina M."/>
            <person name="Meijer H.J."/>
            <person name="Nordberg E.K."/>
            <person name="Maclean D.J."/>
            <person name="Ospina-Giraldo M.D."/>
            <person name="Morris P.F."/>
            <person name="Phuntumart V."/>
            <person name="Putnam N.H."/>
            <person name="Rash S."/>
            <person name="Rose J.K."/>
            <person name="Sakihama Y."/>
            <person name="Salamov A.A."/>
            <person name="Savidor A."/>
            <person name="Scheuring C.F."/>
            <person name="Smith B.M."/>
            <person name="Sobral B.W."/>
            <person name="Terry A."/>
            <person name="Torto-Alalibo T.A."/>
            <person name="Win J."/>
            <person name="Xu Z."/>
            <person name="Zhang H."/>
            <person name="Grigoriev I.V."/>
            <person name="Rokhsar D.S."/>
            <person name="Boore J.L."/>
        </authorList>
    </citation>
    <scope>NUCLEOTIDE SEQUENCE [LARGE SCALE GENOMIC DNA]</scope>
    <source>
        <strain evidence="2 3">P6497</strain>
    </source>
</reference>
<dbReference type="InParanoid" id="G4ZG67"/>
<evidence type="ECO:0000313" key="2">
    <source>
        <dbReference type="EMBL" id="EGZ17971.1"/>
    </source>
</evidence>